<feature type="compositionally biased region" description="Low complexity" evidence="1">
    <location>
        <begin position="30"/>
        <end position="48"/>
    </location>
</feature>
<keyword evidence="3" id="KW-1185">Reference proteome</keyword>
<dbReference type="Proteomes" id="UP000295192">
    <property type="component" value="Unassembled WGS sequence"/>
</dbReference>
<accession>A0A484AYT9</accession>
<protein>
    <submittedName>
        <fullName evidence="2">Uncharacterized protein</fullName>
    </submittedName>
</protein>
<evidence type="ECO:0000313" key="2">
    <source>
        <dbReference type="EMBL" id="TDG41593.1"/>
    </source>
</evidence>
<sequence>MPDYKLVTAVPVVVLDDEQKLVSTAADTNSDAGSSISTGSATSLASTTRNDRRITEKALNLKGGRGKEKG</sequence>
<comment type="caution">
    <text evidence="2">The sequence shown here is derived from an EMBL/GenBank/DDBJ whole genome shotgun (WGS) entry which is preliminary data.</text>
</comment>
<gene>
    <name evidence="2" type="ORF">AWZ03_011987</name>
</gene>
<evidence type="ECO:0000256" key="1">
    <source>
        <dbReference type="SAM" id="MobiDB-lite"/>
    </source>
</evidence>
<name>A0A484AYT9_DRONA</name>
<feature type="region of interest" description="Disordered" evidence="1">
    <location>
        <begin position="25"/>
        <end position="70"/>
    </location>
</feature>
<reference evidence="2 3" key="1">
    <citation type="journal article" date="2019" name="J. Hered.">
        <title>An Improved Genome Assembly for Drosophila navojoa, the Basal Species in the mojavensis Cluster.</title>
        <authorList>
            <person name="Vanderlinde T."/>
            <person name="Dupim E.G."/>
            <person name="Nazario-Yepiz N.O."/>
            <person name="Carvalho A.B."/>
        </authorList>
    </citation>
    <scope>NUCLEOTIDE SEQUENCE [LARGE SCALE GENOMIC DNA]</scope>
    <source>
        <strain evidence="2">Navoj_Jal97</strain>
        <tissue evidence="2">Whole organism</tissue>
    </source>
</reference>
<dbReference type="AlphaFoldDB" id="A0A484AYT9"/>
<dbReference type="EMBL" id="LSRL02000329">
    <property type="protein sequence ID" value="TDG41593.1"/>
    <property type="molecule type" value="Genomic_DNA"/>
</dbReference>
<organism evidence="2 3">
    <name type="scientific">Drosophila navojoa</name>
    <name type="common">Fruit fly</name>
    <dbReference type="NCBI Taxonomy" id="7232"/>
    <lineage>
        <taxon>Eukaryota</taxon>
        <taxon>Metazoa</taxon>
        <taxon>Ecdysozoa</taxon>
        <taxon>Arthropoda</taxon>
        <taxon>Hexapoda</taxon>
        <taxon>Insecta</taxon>
        <taxon>Pterygota</taxon>
        <taxon>Neoptera</taxon>
        <taxon>Endopterygota</taxon>
        <taxon>Diptera</taxon>
        <taxon>Brachycera</taxon>
        <taxon>Muscomorpha</taxon>
        <taxon>Ephydroidea</taxon>
        <taxon>Drosophilidae</taxon>
        <taxon>Drosophila</taxon>
    </lineage>
</organism>
<proteinExistence type="predicted"/>
<evidence type="ECO:0000313" key="3">
    <source>
        <dbReference type="Proteomes" id="UP000295192"/>
    </source>
</evidence>
<dbReference type="STRING" id="7232.A0A484AYT9"/>